<accession>A0A699UG60</accession>
<evidence type="ECO:0000256" key="1">
    <source>
        <dbReference type="SAM" id="MobiDB-lite"/>
    </source>
</evidence>
<feature type="region of interest" description="Disordered" evidence="1">
    <location>
        <begin position="1"/>
        <end position="20"/>
    </location>
</feature>
<gene>
    <name evidence="2" type="ORF">Tci_893489</name>
</gene>
<evidence type="ECO:0000313" key="2">
    <source>
        <dbReference type="EMBL" id="GFD21520.1"/>
    </source>
</evidence>
<name>A0A699UG60_TANCI</name>
<feature type="non-terminal residue" evidence="2">
    <location>
        <position position="1"/>
    </location>
</feature>
<feature type="compositionally biased region" description="Basic and acidic residues" evidence="1">
    <location>
        <begin position="1"/>
        <end position="14"/>
    </location>
</feature>
<protein>
    <submittedName>
        <fullName evidence="2">Uncharacterized protein</fullName>
    </submittedName>
</protein>
<sequence>DADTEVIVKDKGSGEKGGNTVETISTTRLEVSTVELKTPPIIKTLFDDEDVTIANTLVKIKSQKAKEKGVAFKDADDSTRPIRSITTLQPLLTIDSKIKIQADLDEEIRTKKERQEEASKAVLAKLYDEVEA</sequence>
<comment type="caution">
    <text evidence="2">The sequence shown here is derived from an EMBL/GenBank/DDBJ whole genome shotgun (WGS) entry which is preliminary data.</text>
</comment>
<proteinExistence type="predicted"/>
<organism evidence="2">
    <name type="scientific">Tanacetum cinerariifolium</name>
    <name type="common">Dalmatian daisy</name>
    <name type="synonym">Chrysanthemum cinerariifolium</name>
    <dbReference type="NCBI Taxonomy" id="118510"/>
    <lineage>
        <taxon>Eukaryota</taxon>
        <taxon>Viridiplantae</taxon>
        <taxon>Streptophyta</taxon>
        <taxon>Embryophyta</taxon>
        <taxon>Tracheophyta</taxon>
        <taxon>Spermatophyta</taxon>
        <taxon>Magnoliopsida</taxon>
        <taxon>eudicotyledons</taxon>
        <taxon>Gunneridae</taxon>
        <taxon>Pentapetalae</taxon>
        <taxon>asterids</taxon>
        <taxon>campanulids</taxon>
        <taxon>Asterales</taxon>
        <taxon>Asteraceae</taxon>
        <taxon>Asteroideae</taxon>
        <taxon>Anthemideae</taxon>
        <taxon>Anthemidinae</taxon>
        <taxon>Tanacetum</taxon>
    </lineage>
</organism>
<reference evidence="2" key="1">
    <citation type="journal article" date="2019" name="Sci. Rep.">
        <title>Draft genome of Tanacetum cinerariifolium, the natural source of mosquito coil.</title>
        <authorList>
            <person name="Yamashiro T."/>
            <person name="Shiraishi A."/>
            <person name="Satake H."/>
            <person name="Nakayama K."/>
        </authorList>
    </citation>
    <scope>NUCLEOTIDE SEQUENCE</scope>
</reference>
<dbReference type="EMBL" id="BKCJ011330436">
    <property type="protein sequence ID" value="GFD21520.1"/>
    <property type="molecule type" value="Genomic_DNA"/>
</dbReference>
<dbReference type="AlphaFoldDB" id="A0A699UG60"/>